<dbReference type="PANTHER" id="PTHR43617">
    <property type="entry name" value="L-AMINO ACID N-ACETYLTRANSFERASE"/>
    <property type="match status" value="1"/>
</dbReference>
<reference evidence="2 4" key="1">
    <citation type="submission" date="2016-09" db="EMBL/GenBank/DDBJ databases">
        <title>Genome Sequence of the Lactobacillus fermentum strain NCC2970 (CNCM I-5068).</title>
        <authorList>
            <person name="Barretto C."/>
            <person name="Ngom-Bru C."/>
            <person name="Genevaz A."/>
            <person name="Fournier C."/>
            <person name="Moine D."/>
            <person name="Kassam M."/>
            <person name="Iltis A."/>
            <person name="Sagory-Zalkind P."/>
            <person name="Faucherand G."/>
            <person name="Descombes P."/>
            <person name="Duboux S."/>
        </authorList>
    </citation>
    <scope>NUCLEOTIDE SEQUENCE [LARGE SCALE GENOMIC DNA]</scope>
    <source>
        <strain evidence="2 4">NCC2970</strain>
    </source>
</reference>
<dbReference type="RefSeq" id="WP_003681285.1">
    <property type="nucleotide sequence ID" value="NZ_AP024320.1"/>
</dbReference>
<dbReference type="PATRIC" id="fig|1613.112.peg.724"/>
<dbReference type="CDD" id="cd04301">
    <property type="entry name" value="NAT_SF"/>
    <property type="match status" value="1"/>
</dbReference>
<dbReference type="Gene3D" id="3.40.630.30">
    <property type="match status" value="1"/>
</dbReference>
<dbReference type="EMBL" id="CP017151">
    <property type="protein sequence ID" value="AOR74156.1"/>
    <property type="molecule type" value="Genomic_DNA"/>
</dbReference>
<dbReference type="Proteomes" id="UP000094714">
    <property type="component" value="Chromosome"/>
</dbReference>
<dbReference type="Proteomes" id="UP000466799">
    <property type="component" value="Unassembled WGS sequence"/>
</dbReference>
<feature type="domain" description="N-acetyltransferase" evidence="1">
    <location>
        <begin position="5"/>
        <end position="164"/>
    </location>
</feature>
<dbReference type="PROSITE" id="PS51186">
    <property type="entry name" value="GNAT"/>
    <property type="match status" value="1"/>
</dbReference>
<evidence type="ECO:0000313" key="5">
    <source>
        <dbReference type="Proteomes" id="UP000466799"/>
    </source>
</evidence>
<dbReference type="InterPro" id="IPR050276">
    <property type="entry name" value="MshD_Acetyltransferase"/>
</dbReference>
<dbReference type="InterPro" id="IPR016181">
    <property type="entry name" value="Acyl_CoA_acyltransferase"/>
</dbReference>
<sequence>MNNQITLAYLDYDDLDALQVVSVVSFYESFIDGADPLDMQGYLQTQLTTEILAVELAQSTSKFIGIKDHQILIGYMKVNDEKDAIEIQRIYLLKDYQNKGLGQRLLDEANRYAKTKQKRYLRLAVYEKNHAGIRFYERHGFKKIGIKHFPLGKQDRICPILEKEI</sequence>
<dbReference type="Pfam" id="PF00583">
    <property type="entry name" value="Acetyltransf_1"/>
    <property type="match status" value="1"/>
</dbReference>
<accession>A0A0F4HH97</accession>
<dbReference type="AlphaFoldDB" id="A0A0F4HH97"/>
<evidence type="ECO:0000259" key="1">
    <source>
        <dbReference type="PROSITE" id="PS51186"/>
    </source>
</evidence>
<evidence type="ECO:0000313" key="4">
    <source>
        <dbReference type="Proteomes" id="UP000094714"/>
    </source>
</evidence>
<evidence type="ECO:0000313" key="3">
    <source>
        <dbReference type="EMBL" id="MPQ34569.1"/>
    </source>
</evidence>
<dbReference type="EMBL" id="WHJL01000006">
    <property type="protein sequence ID" value="MPQ34569.1"/>
    <property type="molecule type" value="Genomic_DNA"/>
</dbReference>
<organism evidence="3 5">
    <name type="scientific">Limosilactobacillus fermentum</name>
    <name type="common">Lactobacillus fermentum</name>
    <dbReference type="NCBI Taxonomy" id="1613"/>
    <lineage>
        <taxon>Bacteria</taxon>
        <taxon>Bacillati</taxon>
        <taxon>Bacillota</taxon>
        <taxon>Bacilli</taxon>
        <taxon>Lactobacillales</taxon>
        <taxon>Lactobacillaceae</taxon>
        <taxon>Limosilactobacillus</taxon>
    </lineage>
</organism>
<dbReference type="PANTHER" id="PTHR43617:SF33">
    <property type="entry name" value="SPORE COAT POLYSACCHARIDE BIOSYNTHESIS PROTEIN SPSD"/>
    <property type="match status" value="1"/>
</dbReference>
<protein>
    <submittedName>
        <fullName evidence="2 3">Acetyltransferase</fullName>
    </submittedName>
</protein>
<reference evidence="3 5" key="2">
    <citation type="submission" date="2019-10" db="EMBL/GenBank/DDBJ databases">
        <title>Genome Sequencing and assembly of Lactobacillus fermentum I2, a lactic acid bacteria.</title>
        <authorList>
            <person name="Lopes L.S."/>
            <person name="Persinoti G.F."/>
            <person name="Riano-Pachon D.M."/>
            <person name="Labate C.A."/>
        </authorList>
    </citation>
    <scope>NUCLEOTIDE SEQUENCE [LARGE SCALE GENOMIC DNA]</scope>
    <source>
        <strain evidence="3 5">I2</strain>
    </source>
</reference>
<name>A0A0F4HH97_LIMFE</name>
<dbReference type="InterPro" id="IPR000182">
    <property type="entry name" value="GNAT_dom"/>
</dbReference>
<gene>
    <name evidence="3" type="ORF">GC247_01230</name>
    <name evidence="2" type="ORF">LACFE_CDS0690</name>
</gene>
<keyword evidence="3" id="KW-0808">Transferase</keyword>
<dbReference type="SUPFAM" id="SSF55729">
    <property type="entry name" value="Acyl-CoA N-acyltransferases (Nat)"/>
    <property type="match status" value="1"/>
</dbReference>
<proteinExistence type="predicted"/>
<dbReference type="GO" id="GO:0016747">
    <property type="term" value="F:acyltransferase activity, transferring groups other than amino-acyl groups"/>
    <property type="evidence" value="ECO:0007669"/>
    <property type="project" value="InterPro"/>
</dbReference>
<evidence type="ECO:0000313" key="2">
    <source>
        <dbReference type="EMBL" id="AOR74156.1"/>
    </source>
</evidence>